<name>A0A125NVQ5_HYPSL</name>
<dbReference type="PATRIC" id="fig|121290.4.peg.3063"/>
<keyword evidence="3" id="KW-1185">Reference proteome</keyword>
<dbReference type="STRING" id="121290.APY04_0959"/>
<dbReference type="OrthoDB" id="5430236at2"/>
<dbReference type="Gene3D" id="3.40.50.410">
    <property type="entry name" value="von Willebrand factor, type A domain"/>
    <property type="match status" value="1"/>
</dbReference>
<dbReference type="SUPFAM" id="SSF53300">
    <property type="entry name" value="vWA-like"/>
    <property type="match status" value="1"/>
</dbReference>
<dbReference type="AlphaFoldDB" id="A0A125NVQ5"/>
<comment type="caution">
    <text evidence="2">The sequence shown here is derived from an EMBL/GenBank/DDBJ whole genome shotgun (WGS) entry which is preliminary data.</text>
</comment>
<dbReference type="InterPro" id="IPR036465">
    <property type="entry name" value="vWFA_dom_sf"/>
</dbReference>
<proteinExistence type="predicted"/>
<evidence type="ECO:0008006" key="4">
    <source>
        <dbReference type="Google" id="ProtNLM"/>
    </source>
</evidence>
<sequence length="278" mass="29517">MFWRKSPKTATKDQSEAPFKTGAGPVAERGQGTAAAEQQAKGGAVRAGTSSDADVADFIARMKTMTPAATGERGRLVFAMDATMSRAATWEMALAQQSEMFAAVKSVGGLDVQLMYFRGTSECRASKWVSDPEALARLMRSVSCAGGLTQIGRVLVHALDESARHKVNALVYVGDSMEEDIDHLCARAGELALLGVPVFLFQEGDDPVASRTFREIARITNGAYCRFDRGSARQLRDLLMAVAVYAAGGRKALLALVEQKNAGARLLLQQLGGGAAGA</sequence>
<evidence type="ECO:0000313" key="2">
    <source>
        <dbReference type="EMBL" id="KWT70515.1"/>
    </source>
</evidence>
<evidence type="ECO:0000313" key="3">
    <source>
        <dbReference type="Proteomes" id="UP000059074"/>
    </source>
</evidence>
<dbReference type="RefSeq" id="WP_083509484.1">
    <property type="nucleotide sequence ID" value="NZ_LMTR01000031.1"/>
</dbReference>
<gene>
    <name evidence="2" type="ORF">APY04_0959</name>
</gene>
<dbReference type="Proteomes" id="UP000059074">
    <property type="component" value="Unassembled WGS sequence"/>
</dbReference>
<accession>A0A125NVQ5</accession>
<dbReference type="EMBL" id="LMTR01000031">
    <property type="protein sequence ID" value="KWT70515.1"/>
    <property type="molecule type" value="Genomic_DNA"/>
</dbReference>
<protein>
    <recommendedName>
        <fullName evidence="4">VWFA domain-containing protein</fullName>
    </recommendedName>
</protein>
<feature type="region of interest" description="Disordered" evidence="1">
    <location>
        <begin position="1"/>
        <end position="48"/>
    </location>
</feature>
<reference evidence="2 3" key="1">
    <citation type="submission" date="2015-10" db="EMBL/GenBank/DDBJ databases">
        <title>Transcriptomic analysis of a linuron degrading triple-species bacterial consortium.</title>
        <authorList>
            <person name="Albers P."/>
        </authorList>
    </citation>
    <scope>NUCLEOTIDE SEQUENCE [LARGE SCALE GENOMIC DNA]</scope>
    <source>
        <strain evidence="2 3">WDL6</strain>
    </source>
</reference>
<organism evidence="2 3">
    <name type="scientific">Hyphomicrobium sulfonivorans</name>
    <dbReference type="NCBI Taxonomy" id="121290"/>
    <lineage>
        <taxon>Bacteria</taxon>
        <taxon>Pseudomonadati</taxon>
        <taxon>Pseudomonadota</taxon>
        <taxon>Alphaproteobacteria</taxon>
        <taxon>Hyphomicrobiales</taxon>
        <taxon>Hyphomicrobiaceae</taxon>
        <taxon>Hyphomicrobium</taxon>
    </lineage>
</organism>
<evidence type="ECO:0000256" key="1">
    <source>
        <dbReference type="SAM" id="MobiDB-lite"/>
    </source>
</evidence>